<evidence type="ECO:0000259" key="3">
    <source>
        <dbReference type="PROSITE" id="PS51635"/>
    </source>
</evidence>
<evidence type="ECO:0000256" key="2">
    <source>
        <dbReference type="PROSITE-ProRule" id="PRU01161"/>
    </source>
</evidence>
<evidence type="ECO:0000256" key="1">
    <source>
        <dbReference type="ARBA" id="ARBA00023098"/>
    </source>
</evidence>
<dbReference type="GO" id="GO:0016787">
    <property type="term" value="F:hydrolase activity"/>
    <property type="evidence" value="ECO:0007669"/>
    <property type="project" value="UniProtKB-UniRule"/>
</dbReference>
<sequence length="331" mass="36114">MSEQKYKNLVFEGGAVLGVAYLGMLNVLDSKGILPNIEKVAGASAGAITALVTCFNLSASETGNIAATLDYAEVPEPGKPSKTEKELIILFKLLGVDLSFKDLNCLIRLIKHNGWYSSDYFYSWLKTTIDNQFLTNKKDAYTFADFHNQKNNNETAFKELSVIVSNMSTHSSEIFSYATTPDVEVAKAVQMSMSIPLFFESQDFQHPGCDSINTYSDGGTMWNYPLGIFDGPSGPNFETLGGRFNEALISPTVGPIDNLLDYIKSLALTLHAVQANYYNNTPDDAPRTIGIDVSGIDGLDGGLNFNIKPGGPIYDALIARGTKATNEFFNQ</sequence>
<feature type="short sequence motif" description="GXSXG" evidence="2">
    <location>
        <begin position="42"/>
        <end position="46"/>
    </location>
</feature>
<dbReference type="Proteomes" id="UP000218767">
    <property type="component" value="Unassembled WGS sequence"/>
</dbReference>
<keyword evidence="1 2" id="KW-0443">Lipid metabolism</keyword>
<proteinExistence type="predicted"/>
<keyword evidence="2" id="KW-0442">Lipid degradation</keyword>
<feature type="active site" description="Proton acceptor" evidence="2">
    <location>
        <position position="217"/>
    </location>
</feature>
<evidence type="ECO:0000313" key="5">
    <source>
        <dbReference type="Proteomes" id="UP000218767"/>
    </source>
</evidence>
<dbReference type="CDD" id="cd07207">
    <property type="entry name" value="Pat_ExoU_VipD_like"/>
    <property type="match status" value="1"/>
</dbReference>
<dbReference type="InterPro" id="IPR002641">
    <property type="entry name" value="PNPLA_dom"/>
</dbReference>
<dbReference type="InterPro" id="IPR052580">
    <property type="entry name" value="Lipid_Hydrolase"/>
</dbReference>
<dbReference type="Gene3D" id="3.40.1090.10">
    <property type="entry name" value="Cytosolic phospholipase A2 catalytic domain"/>
    <property type="match status" value="2"/>
</dbReference>
<keyword evidence="2" id="KW-0378">Hydrolase</keyword>
<dbReference type="PANTHER" id="PTHR46394">
    <property type="entry name" value="ANNEXIN"/>
    <property type="match status" value="1"/>
</dbReference>
<dbReference type="GO" id="GO:0016042">
    <property type="term" value="P:lipid catabolic process"/>
    <property type="evidence" value="ECO:0007669"/>
    <property type="project" value="UniProtKB-UniRule"/>
</dbReference>
<dbReference type="AlphaFoldDB" id="A0A2A4WZM0"/>
<evidence type="ECO:0000313" key="4">
    <source>
        <dbReference type="EMBL" id="PCI75760.1"/>
    </source>
</evidence>
<reference evidence="5" key="1">
    <citation type="submission" date="2017-08" db="EMBL/GenBank/DDBJ databases">
        <title>A dynamic microbial community with high functional redundancy inhabits the cold, oxic subseafloor aquifer.</title>
        <authorList>
            <person name="Tully B.J."/>
            <person name="Wheat C.G."/>
            <person name="Glazer B.T."/>
            <person name="Huber J.A."/>
        </authorList>
    </citation>
    <scope>NUCLEOTIDE SEQUENCE [LARGE SCALE GENOMIC DNA]</scope>
</reference>
<feature type="short sequence motif" description="DGA/G" evidence="2">
    <location>
        <begin position="217"/>
        <end position="219"/>
    </location>
</feature>
<name>A0A2A4WZM0_9GAMM</name>
<dbReference type="PANTHER" id="PTHR46394:SF1">
    <property type="entry name" value="PNPLA DOMAIN-CONTAINING PROTEIN"/>
    <property type="match status" value="1"/>
</dbReference>
<dbReference type="PROSITE" id="PS51635">
    <property type="entry name" value="PNPLA"/>
    <property type="match status" value="1"/>
</dbReference>
<accession>A0A2A4WZM0</accession>
<comment type="caution">
    <text evidence="4">The sequence shown here is derived from an EMBL/GenBank/DDBJ whole genome shotgun (WGS) entry which is preliminary data.</text>
</comment>
<dbReference type="EMBL" id="NVUL01000068">
    <property type="protein sequence ID" value="PCI75760.1"/>
    <property type="molecule type" value="Genomic_DNA"/>
</dbReference>
<dbReference type="Pfam" id="PF01734">
    <property type="entry name" value="Patatin"/>
    <property type="match status" value="1"/>
</dbReference>
<feature type="domain" description="PNPLA" evidence="3">
    <location>
        <begin position="9"/>
        <end position="230"/>
    </location>
</feature>
<protein>
    <submittedName>
        <fullName evidence="4">Patatin</fullName>
    </submittedName>
</protein>
<feature type="active site" description="Nucleophile" evidence="2">
    <location>
        <position position="44"/>
    </location>
</feature>
<organism evidence="4 5">
    <name type="scientific">SAR86 cluster bacterium</name>
    <dbReference type="NCBI Taxonomy" id="2030880"/>
    <lineage>
        <taxon>Bacteria</taxon>
        <taxon>Pseudomonadati</taxon>
        <taxon>Pseudomonadota</taxon>
        <taxon>Gammaproteobacteria</taxon>
        <taxon>SAR86 cluster</taxon>
    </lineage>
</organism>
<dbReference type="SUPFAM" id="SSF52151">
    <property type="entry name" value="FabD/lysophospholipase-like"/>
    <property type="match status" value="1"/>
</dbReference>
<gene>
    <name evidence="4" type="ORF">COB20_12205</name>
</gene>
<comment type="caution">
    <text evidence="2">Lacks conserved residue(s) required for the propagation of feature annotation.</text>
</comment>
<dbReference type="InterPro" id="IPR016035">
    <property type="entry name" value="Acyl_Trfase/lysoPLipase"/>
</dbReference>